<proteinExistence type="predicted"/>
<keyword evidence="2" id="KW-1185">Reference proteome</keyword>
<reference evidence="1 2" key="1">
    <citation type="journal article" date="2017" name="Plant Biotechnol. J.">
        <title>A comprehensive draft genome sequence for lupin (Lupinus angustifolius), an emerging health food: insights into plant-microbe interactions and legume evolution.</title>
        <authorList>
            <person name="Hane J.K."/>
            <person name="Ming Y."/>
            <person name="Kamphuis L.G."/>
            <person name="Nelson M.N."/>
            <person name="Garg G."/>
            <person name="Atkins C.A."/>
            <person name="Bayer P.E."/>
            <person name="Bravo A."/>
            <person name="Bringans S."/>
            <person name="Cannon S."/>
            <person name="Edwards D."/>
            <person name="Foley R."/>
            <person name="Gao L.L."/>
            <person name="Harrison M.J."/>
            <person name="Huang W."/>
            <person name="Hurgobin B."/>
            <person name="Li S."/>
            <person name="Liu C.W."/>
            <person name="McGrath A."/>
            <person name="Morahan G."/>
            <person name="Murray J."/>
            <person name="Weller J."/>
            <person name="Jian J."/>
            <person name="Singh K.B."/>
        </authorList>
    </citation>
    <scope>NUCLEOTIDE SEQUENCE [LARGE SCALE GENOMIC DNA]</scope>
    <source>
        <strain evidence="2">cv. Tanjil</strain>
        <tissue evidence="1">Whole plant</tissue>
    </source>
</reference>
<dbReference type="Gene3D" id="3.60.10.10">
    <property type="entry name" value="Endonuclease/exonuclease/phosphatase"/>
    <property type="match status" value="1"/>
</dbReference>
<evidence type="ECO:0008006" key="3">
    <source>
        <dbReference type="Google" id="ProtNLM"/>
    </source>
</evidence>
<dbReference type="Proteomes" id="UP000188354">
    <property type="component" value="Chromosome LG07"/>
</dbReference>
<evidence type="ECO:0000313" key="1">
    <source>
        <dbReference type="EMBL" id="OIW07782.1"/>
    </source>
</evidence>
<dbReference type="InterPro" id="IPR036691">
    <property type="entry name" value="Endo/exonu/phosph_ase_sf"/>
</dbReference>
<sequence length="99" mass="11350">MMQLRVCKVDDTFQFWITVVYANNQLEKRKLLWNDIVDSSTGLVGPWIVLGDFNNVLGVKDGSGGSMVQKKEYEDLEDMMQLLCLFEAESQGPHFTWSN</sequence>
<dbReference type="EMBL" id="CM007367">
    <property type="protein sequence ID" value="OIW07782.1"/>
    <property type="molecule type" value="Genomic_DNA"/>
</dbReference>
<dbReference type="STRING" id="3871.A0A1J7H4W2"/>
<evidence type="ECO:0000313" key="2">
    <source>
        <dbReference type="Proteomes" id="UP000188354"/>
    </source>
</evidence>
<gene>
    <name evidence="1" type="ORF">TanjilG_03569</name>
</gene>
<name>A0A1J7H4W2_LUPAN</name>
<accession>A0A1J7H4W2</accession>
<organism evidence="1 2">
    <name type="scientific">Lupinus angustifolius</name>
    <name type="common">Narrow-leaved blue lupine</name>
    <dbReference type="NCBI Taxonomy" id="3871"/>
    <lineage>
        <taxon>Eukaryota</taxon>
        <taxon>Viridiplantae</taxon>
        <taxon>Streptophyta</taxon>
        <taxon>Embryophyta</taxon>
        <taxon>Tracheophyta</taxon>
        <taxon>Spermatophyta</taxon>
        <taxon>Magnoliopsida</taxon>
        <taxon>eudicotyledons</taxon>
        <taxon>Gunneridae</taxon>
        <taxon>Pentapetalae</taxon>
        <taxon>rosids</taxon>
        <taxon>fabids</taxon>
        <taxon>Fabales</taxon>
        <taxon>Fabaceae</taxon>
        <taxon>Papilionoideae</taxon>
        <taxon>50 kb inversion clade</taxon>
        <taxon>genistoids sensu lato</taxon>
        <taxon>core genistoids</taxon>
        <taxon>Genisteae</taxon>
        <taxon>Lupinus</taxon>
    </lineage>
</organism>
<dbReference type="Gramene" id="OIW07782">
    <property type="protein sequence ID" value="OIW07782"/>
    <property type="gene ID" value="TanjilG_03569"/>
</dbReference>
<protein>
    <recommendedName>
        <fullName evidence="3">Endonuclease/exonuclease/phosphatase domain-containing protein</fullName>
    </recommendedName>
</protein>
<dbReference type="AlphaFoldDB" id="A0A1J7H4W2"/>
<dbReference type="SUPFAM" id="SSF56219">
    <property type="entry name" value="DNase I-like"/>
    <property type="match status" value="1"/>
</dbReference>